<dbReference type="InterPro" id="IPR050482">
    <property type="entry name" value="Sensor_HK_TwoCompSys"/>
</dbReference>
<evidence type="ECO:0000256" key="12">
    <source>
        <dbReference type="ARBA" id="ARBA00023012"/>
    </source>
</evidence>
<evidence type="ECO:0000256" key="7">
    <source>
        <dbReference type="ARBA" id="ARBA00022692"/>
    </source>
</evidence>
<dbReference type="SMART" id="SM00304">
    <property type="entry name" value="HAMP"/>
    <property type="match status" value="1"/>
</dbReference>
<evidence type="ECO:0000256" key="13">
    <source>
        <dbReference type="ARBA" id="ARBA00023136"/>
    </source>
</evidence>
<evidence type="ECO:0000256" key="1">
    <source>
        <dbReference type="ARBA" id="ARBA00000085"/>
    </source>
</evidence>
<keyword evidence="4 14" id="KW-0997">Cell inner membrane</keyword>
<dbReference type="InterPro" id="IPR003660">
    <property type="entry name" value="HAMP_dom"/>
</dbReference>
<evidence type="ECO:0000256" key="10">
    <source>
        <dbReference type="ARBA" id="ARBA00022840"/>
    </source>
</evidence>
<dbReference type="InterPro" id="IPR005467">
    <property type="entry name" value="His_kinase_dom"/>
</dbReference>
<keyword evidence="19" id="KW-1185">Reference proteome</keyword>
<dbReference type="InterPro" id="IPR011712">
    <property type="entry name" value="Sig_transdc_His_kin_sub3_dim/P"/>
</dbReference>
<dbReference type="GO" id="GO:0016301">
    <property type="term" value="F:kinase activity"/>
    <property type="evidence" value="ECO:0007669"/>
    <property type="project" value="UniProtKB-KW"/>
</dbReference>
<dbReference type="InterPro" id="IPR029095">
    <property type="entry name" value="NarX-like_N"/>
</dbReference>
<dbReference type="RefSeq" id="WP_405386734.1">
    <property type="nucleotide sequence ID" value="NZ_JBJGEB010000010.1"/>
</dbReference>
<dbReference type="PIRSF" id="PIRSF003167">
    <property type="entry name" value="STHK_NarX/NarQ"/>
    <property type="match status" value="1"/>
</dbReference>
<proteinExistence type="predicted"/>
<evidence type="ECO:0000256" key="3">
    <source>
        <dbReference type="ARBA" id="ARBA00022475"/>
    </source>
</evidence>
<evidence type="ECO:0000256" key="8">
    <source>
        <dbReference type="ARBA" id="ARBA00022741"/>
    </source>
</evidence>
<dbReference type="InterPro" id="IPR042295">
    <property type="entry name" value="NarX-like_N_sf"/>
</dbReference>
<dbReference type="CDD" id="cd06225">
    <property type="entry name" value="HAMP"/>
    <property type="match status" value="1"/>
</dbReference>
<keyword evidence="6 14" id="KW-0808">Transferase</keyword>
<dbReference type="Proteomes" id="UP001621964">
    <property type="component" value="Unassembled WGS sequence"/>
</dbReference>
<feature type="transmembrane region" description="Helical" evidence="15">
    <location>
        <begin position="20"/>
        <end position="40"/>
    </location>
</feature>
<keyword evidence="13 14" id="KW-0472">Membrane</keyword>
<keyword evidence="8 14" id="KW-0547">Nucleotide-binding</keyword>
<dbReference type="InterPro" id="IPR029016">
    <property type="entry name" value="GAF-like_dom_sf"/>
</dbReference>
<protein>
    <recommendedName>
        <fullName evidence="14">Sensor protein</fullName>
        <ecNumber evidence="14">2.7.13.3</ecNumber>
    </recommendedName>
</protein>
<evidence type="ECO:0000256" key="9">
    <source>
        <dbReference type="ARBA" id="ARBA00022777"/>
    </source>
</evidence>
<dbReference type="EMBL" id="JBJGEB010000010">
    <property type="protein sequence ID" value="MFK7642732.1"/>
    <property type="molecule type" value="Genomic_DNA"/>
</dbReference>
<evidence type="ECO:0000256" key="6">
    <source>
        <dbReference type="ARBA" id="ARBA00022679"/>
    </source>
</evidence>
<dbReference type="EC" id="2.7.13.3" evidence="14"/>
<comment type="caution">
    <text evidence="18">The sequence shown here is derived from an EMBL/GenBank/DDBJ whole genome shotgun (WGS) entry which is preliminary data.</text>
</comment>
<keyword evidence="7 15" id="KW-0812">Transmembrane</keyword>
<dbReference type="SUPFAM" id="SSF55874">
    <property type="entry name" value="ATPase domain of HSP90 chaperone/DNA topoisomerase II/histidine kinase"/>
    <property type="match status" value="1"/>
</dbReference>
<feature type="transmembrane region" description="Helical" evidence="15">
    <location>
        <begin position="168"/>
        <end position="187"/>
    </location>
</feature>
<evidence type="ECO:0000256" key="5">
    <source>
        <dbReference type="ARBA" id="ARBA00022553"/>
    </source>
</evidence>
<feature type="domain" description="Histidine kinase" evidence="16">
    <location>
        <begin position="444"/>
        <end position="637"/>
    </location>
</feature>
<evidence type="ECO:0000259" key="16">
    <source>
        <dbReference type="PROSITE" id="PS50109"/>
    </source>
</evidence>
<evidence type="ECO:0000313" key="18">
    <source>
        <dbReference type="EMBL" id="MFK7642732.1"/>
    </source>
</evidence>
<dbReference type="Pfam" id="PF07730">
    <property type="entry name" value="HisKA_3"/>
    <property type="match status" value="1"/>
</dbReference>
<dbReference type="Gene3D" id="1.20.120.960">
    <property type="entry name" value="Histidine kinase NarX, sensor domain"/>
    <property type="match status" value="1"/>
</dbReference>
<reference evidence="18 19" key="1">
    <citation type="submission" date="2024-11" db="EMBL/GenBank/DDBJ databases">
        <authorList>
            <person name="Mikucki A.G."/>
            <person name="Kahler C.M."/>
        </authorList>
    </citation>
    <scope>NUCLEOTIDE SEQUENCE [LARGE SCALE GENOMIC DNA]</scope>
    <source>
        <strain evidence="18 19">EXNM717</strain>
    </source>
</reference>
<evidence type="ECO:0000256" key="11">
    <source>
        <dbReference type="ARBA" id="ARBA00022989"/>
    </source>
</evidence>
<dbReference type="SMART" id="SM00387">
    <property type="entry name" value="HATPase_c"/>
    <property type="match status" value="1"/>
</dbReference>
<accession>A0ABW8Q561</accession>
<dbReference type="CDD" id="cd19408">
    <property type="entry name" value="NarX_NarQ_sensor"/>
    <property type="match status" value="1"/>
</dbReference>
<dbReference type="SUPFAM" id="SSF158472">
    <property type="entry name" value="HAMP domain-like"/>
    <property type="match status" value="1"/>
</dbReference>
<dbReference type="PANTHER" id="PTHR24421">
    <property type="entry name" value="NITRATE/NITRITE SENSOR PROTEIN NARX-RELATED"/>
    <property type="match status" value="1"/>
</dbReference>
<evidence type="ECO:0000259" key="17">
    <source>
        <dbReference type="PROSITE" id="PS50885"/>
    </source>
</evidence>
<evidence type="ECO:0000256" key="4">
    <source>
        <dbReference type="ARBA" id="ARBA00022519"/>
    </source>
</evidence>
<keyword evidence="3 14" id="KW-1003">Cell membrane</keyword>
<dbReference type="Gene3D" id="1.20.5.1930">
    <property type="match status" value="1"/>
</dbReference>
<dbReference type="InterPro" id="IPR016380">
    <property type="entry name" value="Sig_transdc_His_kin_NarX/NarQ"/>
</dbReference>
<evidence type="ECO:0000256" key="15">
    <source>
        <dbReference type="SAM" id="Phobius"/>
    </source>
</evidence>
<dbReference type="PROSITE" id="PS50109">
    <property type="entry name" value="HIS_KIN"/>
    <property type="match status" value="1"/>
</dbReference>
<dbReference type="SUPFAM" id="SSF55781">
    <property type="entry name" value="GAF domain-like"/>
    <property type="match status" value="1"/>
</dbReference>
<dbReference type="Pfam" id="PF02518">
    <property type="entry name" value="HATPase_c"/>
    <property type="match status" value="1"/>
</dbReference>
<gene>
    <name evidence="18" type="ORF">ACI43T_09555</name>
</gene>
<dbReference type="PANTHER" id="PTHR24421:SF10">
    <property type="entry name" value="NITRATE_NITRITE SENSOR PROTEIN NARQ"/>
    <property type="match status" value="1"/>
</dbReference>
<dbReference type="InterPro" id="IPR036890">
    <property type="entry name" value="HATPase_C_sf"/>
</dbReference>
<sequence>MKPLSFFSDGLSLSARLKLLTLLWVGSALLSVVFTLLLSWRLEGASTAINDAGSLRMQTYRLAYMVGNHATERQINNQIKEFEQSLQKVSRTDAINPLLPAQRPQAYDLIQSMLVIDWQSNILPKLQKHTLPTNIDLYRFAGNIDLFVQALENANEENTRWLRRFQMALILMILIAAGVMIKFHYSWIIRPLEALLDGVQTIGRGGFGVAIPTGYIQEFAQVSKGFNQMSAHLKTLYTDLEGLVARQTQDLARQNRDLEMLYQTTRDLHQTHTPTKAAEEFLSRVVPAVSASAGSIRLLDFERKRTDLVASTGLPADVQTAEQCSELEACLCGHKDKGGEGGRPSENPSGQSACFYDARDYGNLPFVTGHPGFARVSVFPILYKSEELGILTLYFSDGIELGENDDSLLRTLCGQLGVSIANSRFAQERSQLAVLQERNLIAQGLHDSIAQTLTFLNLQVQMLDSAYKAGEKEQMEENIRFLTDGVQECYDDVRELLLNFRTKISNKDFPEAVTSLLARFEQQTQIEVDTAWRDDGPSLNNDEQLQVIFILQESLSNIRKHAQAHHVVVELDNRHDFTLRIRDDGVGFDTGRLKNMSEAHVGLGIMQERARRINAVLSVESQPHQGTTVTLVLPQHRRTAS</sequence>
<dbReference type="Gene3D" id="3.30.450.40">
    <property type="match status" value="1"/>
</dbReference>
<name>A0ABW8Q561_9NEIS</name>
<comment type="subcellular location">
    <subcellularLocation>
        <location evidence="2">Cell inner membrane</location>
        <topology evidence="2">Multi-pass membrane protein</topology>
    </subcellularLocation>
</comment>
<feature type="domain" description="HAMP" evidence="17">
    <location>
        <begin position="186"/>
        <end position="238"/>
    </location>
</feature>
<keyword evidence="5" id="KW-0597">Phosphoprotein</keyword>
<dbReference type="Pfam" id="PF13675">
    <property type="entry name" value="PilJ"/>
    <property type="match status" value="1"/>
</dbReference>
<evidence type="ECO:0000256" key="14">
    <source>
        <dbReference type="PIRNR" id="PIRNR003167"/>
    </source>
</evidence>
<keyword evidence="9 14" id="KW-0418">Kinase</keyword>
<dbReference type="Gene3D" id="3.30.565.10">
    <property type="entry name" value="Histidine kinase-like ATPase, C-terminal domain"/>
    <property type="match status" value="1"/>
</dbReference>
<keyword evidence="11 15" id="KW-1133">Transmembrane helix</keyword>
<evidence type="ECO:0000256" key="2">
    <source>
        <dbReference type="ARBA" id="ARBA00004429"/>
    </source>
</evidence>
<dbReference type="CDD" id="cd16917">
    <property type="entry name" value="HATPase_UhpB-NarQ-NarX-like"/>
    <property type="match status" value="1"/>
</dbReference>
<dbReference type="Pfam" id="PF00672">
    <property type="entry name" value="HAMP"/>
    <property type="match status" value="1"/>
</dbReference>
<evidence type="ECO:0000313" key="19">
    <source>
        <dbReference type="Proteomes" id="UP001621964"/>
    </source>
</evidence>
<dbReference type="PROSITE" id="PS50885">
    <property type="entry name" value="HAMP"/>
    <property type="match status" value="1"/>
</dbReference>
<comment type="catalytic activity">
    <reaction evidence="1 14">
        <text>ATP + protein L-histidine = ADP + protein N-phospho-L-histidine.</text>
        <dbReference type="EC" id="2.7.13.3"/>
    </reaction>
</comment>
<keyword evidence="12 14" id="KW-0902">Two-component regulatory system</keyword>
<keyword evidence="10 14" id="KW-0067">ATP-binding</keyword>
<organism evidence="18 19">
    <name type="scientific">Neisseria oralis</name>
    <dbReference type="NCBI Taxonomy" id="1107316"/>
    <lineage>
        <taxon>Bacteria</taxon>
        <taxon>Pseudomonadati</taxon>
        <taxon>Pseudomonadota</taxon>
        <taxon>Betaproteobacteria</taxon>
        <taxon>Neisseriales</taxon>
        <taxon>Neisseriaceae</taxon>
        <taxon>Neisseria</taxon>
    </lineage>
</organism>
<dbReference type="InterPro" id="IPR003594">
    <property type="entry name" value="HATPase_dom"/>
</dbReference>